<sequence>MGLLSLQSTCSLAQDRISRLVPAPSLAAFFPPPGSKSRFSRQIFNPPHRRHSFLVACMGPLRPASLSGSLFLDDQRLRFLSWVTDLTHLAGLLVASSFGASVGSAAAVSAALALPSGDGFHANAVRAAGFFGTLPSRPTDWNHDFFSRLPTELVVDVLSAACGSYHGSRRVFVRTRSAVALTPHRLVTDVRRWTSHWASGILDLKLKCDTLYSLIYRVSTASAPRMFPARTIAVLAPYFWRCSRLCLVLEDRTALPDVLQRLRRTRADFLTTFSLTRVTLPFSSVDILPVVCNPRRLFSPSTFPALTVFRACNASVGWGDLRYYAGLDDLIFIHLTWPVNPTTLKLYRILRRAARLLRLCMQRIQCEDLLDLPVPPVSLPRLRVLELDLDGSVGVACILAVCSMPALTSLSVNIGGDADLALLLQCAPSMRSVTSLAINGTAEDAALVTTLYLTFPLMLSLDLAHATPIYFQALYDPERRSPHMFPLLEELSVIDVTLNDVRLMLERRTSGPPLRHLTVHRGSQWDCVNALLWFLTNFTAEQFEVDPEPSLERPWFDDA</sequence>
<evidence type="ECO:0000313" key="2">
    <source>
        <dbReference type="Proteomes" id="UP001215598"/>
    </source>
</evidence>
<name>A0AAD7H9M8_9AGAR</name>
<dbReference type="EMBL" id="JARKIB010000302">
    <property type="protein sequence ID" value="KAJ7715757.1"/>
    <property type="molecule type" value="Genomic_DNA"/>
</dbReference>
<reference evidence="1" key="1">
    <citation type="submission" date="2023-03" db="EMBL/GenBank/DDBJ databases">
        <title>Massive genome expansion in bonnet fungi (Mycena s.s.) driven by repeated elements and novel gene families across ecological guilds.</title>
        <authorList>
            <consortium name="Lawrence Berkeley National Laboratory"/>
            <person name="Harder C.B."/>
            <person name="Miyauchi S."/>
            <person name="Viragh M."/>
            <person name="Kuo A."/>
            <person name="Thoen E."/>
            <person name="Andreopoulos B."/>
            <person name="Lu D."/>
            <person name="Skrede I."/>
            <person name="Drula E."/>
            <person name="Henrissat B."/>
            <person name="Morin E."/>
            <person name="Kohler A."/>
            <person name="Barry K."/>
            <person name="LaButti K."/>
            <person name="Morin E."/>
            <person name="Salamov A."/>
            <person name="Lipzen A."/>
            <person name="Mereny Z."/>
            <person name="Hegedus B."/>
            <person name="Baldrian P."/>
            <person name="Stursova M."/>
            <person name="Weitz H."/>
            <person name="Taylor A."/>
            <person name="Grigoriev I.V."/>
            <person name="Nagy L.G."/>
            <person name="Martin F."/>
            <person name="Kauserud H."/>
        </authorList>
    </citation>
    <scope>NUCLEOTIDE SEQUENCE</scope>
    <source>
        <strain evidence="1">CBHHK182m</strain>
    </source>
</reference>
<proteinExistence type="predicted"/>
<dbReference type="Proteomes" id="UP001215598">
    <property type="component" value="Unassembled WGS sequence"/>
</dbReference>
<gene>
    <name evidence="1" type="ORF">B0H16DRAFT_1477172</name>
</gene>
<keyword evidence="2" id="KW-1185">Reference proteome</keyword>
<comment type="caution">
    <text evidence="1">The sequence shown here is derived from an EMBL/GenBank/DDBJ whole genome shotgun (WGS) entry which is preliminary data.</text>
</comment>
<dbReference type="AlphaFoldDB" id="A0AAD7H9M8"/>
<protein>
    <submittedName>
        <fullName evidence="1">Uncharacterized protein</fullName>
    </submittedName>
</protein>
<accession>A0AAD7H9M8</accession>
<organism evidence="1 2">
    <name type="scientific">Mycena metata</name>
    <dbReference type="NCBI Taxonomy" id="1033252"/>
    <lineage>
        <taxon>Eukaryota</taxon>
        <taxon>Fungi</taxon>
        <taxon>Dikarya</taxon>
        <taxon>Basidiomycota</taxon>
        <taxon>Agaricomycotina</taxon>
        <taxon>Agaricomycetes</taxon>
        <taxon>Agaricomycetidae</taxon>
        <taxon>Agaricales</taxon>
        <taxon>Marasmiineae</taxon>
        <taxon>Mycenaceae</taxon>
        <taxon>Mycena</taxon>
    </lineage>
</organism>
<evidence type="ECO:0000313" key="1">
    <source>
        <dbReference type="EMBL" id="KAJ7715757.1"/>
    </source>
</evidence>